<keyword evidence="1" id="KW-0479">Metal-binding</keyword>
<feature type="binding site" evidence="1">
    <location>
        <position position="625"/>
    </location>
    <ligand>
        <name>Zn(2+)</name>
        <dbReference type="ChEBI" id="CHEBI:29105"/>
        <note>catalytic</note>
    </ligand>
</feature>
<keyword evidence="3" id="KW-0472">Membrane</keyword>
<dbReference type="PANTHER" id="PTHR11905">
    <property type="entry name" value="ADAM A DISINTEGRIN AND METALLOPROTEASE DOMAIN"/>
    <property type="match status" value="1"/>
</dbReference>
<dbReference type="EMBL" id="KB932202">
    <property type="protein sequence ID" value="KCV72294.1"/>
    <property type="molecule type" value="Genomic_DNA"/>
</dbReference>
<feature type="transmembrane region" description="Helical" evidence="3">
    <location>
        <begin position="21"/>
        <end position="43"/>
    </location>
</feature>
<dbReference type="Pfam" id="PF13583">
    <property type="entry name" value="Reprolysin_4"/>
    <property type="match status" value="1"/>
</dbReference>
<feature type="domain" description="Peptidase M12B" evidence="5">
    <location>
        <begin position="473"/>
        <end position="701"/>
    </location>
</feature>
<feature type="binding site" evidence="1">
    <location>
        <position position="635"/>
    </location>
    <ligand>
        <name>Zn(2+)</name>
        <dbReference type="ChEBI" id="CHEBI:29105"/>
        <note>catalytic</note>
    </ligand>
</feature>
<dbReference type="AlphaFoldDB" id="A0A058ZD33"/>
<dbReference type="PANTHER" id="PTHR11905:SF159">
    <property type="entry name" value="ADAM METALLOPROTEASE"/>
    <property type="match status" value="1"/>
</dbReference>
<keyword evidence="3" id="KW-0812">Transmembrane</keyword>
<feature type="region of interest" description="Disordered" evidence="2">
    <location>
        <begin position="313"/>
        <end position="334"/>
    </location>
</feature>
<dbReference type="GO" id="GO:0046872">
    <property type="term" value="F:metal ion binding"/>
    <property type="evidence" value="ECO:0007669"/>
    <property type="project" value="UniProtKB-KW"/>
</dbReference>
<sequence length="1059" mass="116278">MDCPNVPAIVVPPSTRVVRKVVALMATLAMLLVAVFPTPGAAIPPPNTQYPDTFDNKFQPTHRLRRLAVIPTPQASHRLSRRELFHSADKDGNSPGQAPTNTPGQLTARFVVRDPRRSLHDFEDHSNPYHEAEAFTSVEVRSFPFVNSLASPLSARRVKHERRNPASTAIRQRYGDRIDISLPLDEGSLCDLQLEIDKDLIAPGFVLKAEGPNGEMVDMTDKFEHIYYRGSAKHPVLGQGSARVAIHHLDSATGTAVLEGLVDFSHAPEGSAFARRSVVHSADRSGDRLFRIQRRLTFERAALSQLPTEDYIPSSAARSSRNIPSEGDAFLSTQPEPMDGAFFRIRRKAVRTRSSAAAAAATATAEPTEQHVDEESFPAEADDTLIVSDDVSMVVFRQSDVELIPGGPVPTCGNDHHHEHASALLETPSAEEDGFMPDVQAAAQHVSHLTHNPYSLEEVRAMAPFAGCPLTPKVLYMGFASDCTYSTFRGGDVRDISEYILNNVQMANNVYEPLFHTSLGVIELSIRLSCSDQPSWNRGCMDKYDIAERLSDFSHWRGGLSSDKPETGTEAGLWHLMSRCASGNTVGIAWVNMLCQVRSFAQSSSYVSGTAVSTPTSEEWLIVAHEIGHNFGANHDCMNSDCPKGDKCCRCSEASDGCNCAQQYIMNPLSSSSQSSFSECSQRVICSRMASDRSSCLADPGGRELLNRNMCGNGIWELPEECDCGGETGCMDHPCCNSDCTLKPANRETDRRAAPKADPGMGPKVGRMATQMVILTGIRTMILTGIRTMILTDILMIALATIPMEVIQLATLTRVIRSPFLLRTTLWMAPQAITLVMASTPISTPQMGACPTATIRMFAILMKSTSSMIATKVFIRRMMATVTDTWRVEDIWMMRIIWRMAVRMPMDTSTVASWMMTISMGINWGIIIRLVSIVPMAMAIPRAVVMMRPTIQEASAPKQSPSYRRGKQQGSCSFDGNTACCQNCQIVQDPTHVCRPKAGECDVPETCRPEQYGAMCPPDLFVEDGTLCEESEIEVRIKSSSLSGDLPLFFIEASTRSTR</sequence>
<reference evidence="6" key="1">
    <citation type="submission" date="2013-04" db="EMBL/GenBank/DDBJ databases">
        <title>The Genome Sequence of Fonticula alba ATCC 38817.</title>
        <authorList>
            <consortium name="The Broad Institute Genomics Platform"/>
            <person name="Russ C."/>
            <person name="Cuomo C."/>
            <person name="Burger G."/>
            <person name="Gray M.W."/>
            <person name="Holland P.W.H."/>
            <person name="King N."/>
            <person name="Lang F.B.F."/>
            <person name="Roger A.J."/>
            <person name="Ruiz-Trillo I."/>
            <person name="Brown M."/>
            <person name="Walker B."/>
            <person name="Young S."/>
            <person name="Zeng Q."/>
            <person name="Gargeya S."/>
            <person name="Fitzgerald M."/>
            <person name="Haas B."/>
            <person name="Abouelleil A."/>
            <person name="Allen A.W."/>
            <person name="Alvarado L."/>
            <person name="Arachchi H.M."/>
            <person name="Berlin A.M."/>
            <person name="Chapman S.B."/>
            <person name="Gainer-Dewar J."/>
            <person name="Goldberg J."/>
            <person name="Griggs A."/>
            <person name="Gujja S."/>
            <person name="Hansen M."/>
            <person name="Howarth C."/>
            <person name="Imamovic A."/>
            <person name="Ireland A."/>
            <person name="Larimer J."/>
            <person name="McCowan C."/>
            <person name="Murphy C."/>
            <person name="Pearson M."/>
            <person name="Poon T.W."/>
            <person name="Priest M."/>
            <person name="Roberts A."/>
            <person name="Saif S."/>
            <person name="Shea T."/>
            <person name="Sisk P."/>
            <person name="Sykes S."/>
            <person name="Wortman J."/>
            <person name="Nusbaum C."/>
            <person name="Birren B."/>
        </authorList>
    </citation>
    <scope>NUCLEOTIDE SEQUENCE [LARGE SCALE GENOMIC DNA]</scope>
    <source>
        <strain evidence="6">ATCC 38817</strain>
    </source>
</reference>
<dbReference type="GeneID" id="20526416"/>
<dbReference type="InterPro" id="IPR024079">
    <property type="entry name" value="MetalloPept_cat_dom_sf"/>
</dbReference>
<dbReference type="Gene3D" id="4.10.70.10">
    <property type="entry name" value="Disintegrin domain"/>
    <property type="match status" value="2"/>
</dbReference>
<dbReference type="GO" id="GO:0006509">
    <property type="term" value="P:membrane protein ectodomain proteolysis"/>
    <property type="evidence" value="ECO:0007669"/>
    <property type="project" value="TreeGrafter"/>
</dbReference>
<evidence type="ECO:0000259" key="4">
    <source>
        <dbReference type="PROSITE" id="PS50214"/>
    </source>
</evidence>
<organism evidence="6">
    <name type="scientific">Fonticula alba</name>
    <name type="common">Slime mold</name>
    <dbReference type="NCBI Taxonomy" id="691883"/>
    <lineage>
        <taxon>Eukaryota</taxon>
        <taxon>Rotosphaerida</taxon>
        <taxon>Fonticulaceae</taxon>
        <taxon>Fonticula</taxon>
    </lineage>
</organism>
<dbReference type="InterPro" id="IPR001762">
    <property type="entry name" value="Disintegrin_dom"/>
</dbReference>
<gene>
    <name evidence="6" type="ORF">H696_01691</name>
</gene>
<evidence type="ECO:0000256" key="2">
    <source>
        <dbReference type="SAM" id="MobiDB-lite"/>
    </source>
</evidence>
<feature type="domain" description="Disintegrin" evidence="4">
    <location>
        <begin position="708"/>
        <end position="744"/>
    </location>
</feature>
<feature type="active site" evidence="1">
    <location>
        <position position="626"/>
    </location>
</feature>
<dbReference type="InterPro" id="IPR036436">
    <property type="entry name" value="Disintegrin_dom_sf"/>
</dbReference>
<name>A0A058ZD33_FONAL</name>
<dbReference type="Gene3D" id="3.40.390.10">
    <property type="entry name" value="Collagenase (Catalytic Domain)"/>
    <property type="match status" value="1"/>
</dbReference>
<feature type="binding site" evidence="1">
    <location>
        <position position="629"/>
    </location>
    <ligand>
        <name>Zn(2+)</name>
        <dbReference type="ChEBI" id="CHEBI:29105"/>
        <note>catalytic</note>
    </ligand>
</feature>
<proteinExistence type="predicted"/>
<feature type="region of interest" description="Disordered" evidence="2">
    <location>
        <begin position="358"/>
        <end position="379"/>
    </location>
</feature>
<dbReference type="PROSITE" id="PS50214">
    <property type="entry name" value="DISINTEGRIN_2"/>
    <property type="match status" value="1"/>
</dbReference>
<dbReference type="STRING" id="691883.A0A058ZD33"/>
<evidence type="ECO:0000259" key="5">
    <source>
        <dbReference type="PROSITE" id="PS50215"/>
    </source>
</evidence>
<dbReference type="InterPro" id="IPR001590">
    <property type="entry name" value="Peptidase_M12B"/>
</dbReference>
<accession>A0A058ZD33</accession>
<dbReference type="RefSeq" id="XP_009493872.1">
    <property type="nucleotide sequence ID" value="XM_009495597.1"/>
</dbReference>
<feature type="transmembrane region" description="Helical" evidence="3">
    <location>
        <begin position="855"/>
        <end position="875"/>
    </location>
</feature>
<comment type="caution">
    <text evidence="1">Lacks conserved residue(s) required for the propagation of feature annotation.</text>
</comment>
<evidence type="ECO:0008006" key="8">
    <source>
        <dbReference type="Google" id="ProtNLM"/>
    </source>
</evidence>
<evidence type="ECO:0000313" key="7">
    <source>
        <dbReference type="Proteomes" id="UP000030693"/>
    </source>
</evidence>
<dbReference type="Proteomes" id="UP000030693">
    <property type="component" value="Unassembled WGS sequence"/>
</dbReference>
<feature type="transmembrane region" description="Helical" evidence="3">
    <location>
        <begin position="824"/>
        <end position="843"/>
    </location>
</feature>
<dbReference type="GO" id="GO:0004222">
    <property type="term" value="F:metalloendopeptidase activity"/>
    <property type="evidence" value="ECO:0007669"/>
    <property type="project" value="InterPro"/>
</dbReference>
<feature type="transmembrane region" description="Helical" evidence="3">
    <location>
        <begin position="789"/>
        <end position="812"/>
    </location>
</feature>
<evidence type="ECO:0000256" key="1">
    <source>
        <dbReference type="PROSITE-ProRule" id="PRU00276"/>
    </source>
</evidence>
<evidence type="ECO:0000313" key="6">
    <source>
        <dbReference type="EMBL" id="KCV72294.1"/>
    </source>
</evidence>
<dbReference type="SUPFAM" id="SSF55486">
    <property type="entry name" value="Metalloproteases ('zincins'), catalytic domain"/>
    <property type="match status" value="1"/>
</dbReference>
<dbReference type="PROSITE" id="PS50215">
    <property type="entry name" value="ADAM_MEPRO"/>
    <property type="match status" value="1"/>
</dbReference>
<dbReference type="OrthoDB" id="5951731at2759"/>
<keyword evidence="3" id="KW-1133">Transmembrane helix</keyword>
<feature type="transmembrane region" description="Helical" evidence="3">
    <location>
        <begin position="922"/>
        <end position="940"/>
    </location>
</feature>
<protein>
    <recommendedName>
        <fullName evidence="8">Peptidase M12B domain-containing protein</fullName>
    </recommendedName>
</protein>
<keyword evidence="1" id="KW-0862">Zinc</keyword>
<dbReference type="eggNOG" id="KOG3607">
    <property type="taxonomic scope" value="Eukaryota"/>
</dbReference>
<keyword evidence="7" id="KW-1185">Reference proteome</keyword>
<evidence type="ECO:0000256" key="3">
    <source>
        <dbReference type="SAM" id="Phobius"/>
    </source>
</evidence>